<accession>A0A5J4TA45</accession>
<evidence type="ECO:0000313" key="2">
    <source>
        <dbReference type="EMBL" id="KAA6355244.1"/>
    </source>
</evidence>
<feature type="region of interest" description="Disordered" evidence="1">
    <location>
        <begin position="24"/>
        <end position="57"/>
    </location>
</feature>
<protein>
    <submittedName>
        <fullName evidence="2">Uncharacterized protein</fullName>
    </submittedName>
</protein>
<organism evidence="2 3">
    <name type="scientific">Streblomastix strix</name>
    <dbReference type="NCBI Taxonomy" id="222440"/>
    <lineage>
        <taxon>Eukaryota</taxon>
        <taxon>Metamonada</taxon>
        <taxon>Preaxostyla</taxon>
        <taxon>Oxymonadida</taxon>
        <taxon>Streblomastigidae</taxon>
        <taxon>Streblomastix</taxon>
    </lineage>
</organism>
<evidence type="ECO:0000313" key="3">
    <source>
        <dbReference type="Proteomes" id="UP000324800"/>
    </source>
</evidence>
<reference evidence="2 3" key="1">
    <citation type="submission" date="2019-03" db="EMBL/GenBank/DDBJ databases">
        <title>Single cell metagenomics reveals metabolic interactions within the superorganism composed of flagellate Streblomastix strix and complex community of Bacteroidetes bacteria on its surface.</title>
        <authorList>
            <person name="Treitli S.C."/>
            <person name="Kolisko M."/>
            <person name="Husnik F."/>
            <person name="Keeling P."/>
            <person name="Hampl V."/>
        </authorList>
    </citation>
    <scope>NUCLEOTIDE SEQUENCE [LARGE SCALE GENOMIC DNA]</scope>
    <source>
        <strain evidence="2">ST1C</strain>
    </source>
</reference>
<name>A0A5J4TA45_9EUKA</name>
<dbReference type="Proteomes" id="UP000324800">
    <property type="component" value="Unassembled WGS sequence"/>
</dbReference>
<comment type="caution">
    <text evidence="2">The sequence shown here is derived from an EMBL/GenBank/DDBJ whole genome shotgun (WGS) entry which is preliminary data.</text>
</comment>
<dbReference type="EMBL" id="SNRW01034926">
    <property type="protein sequence ID" value="KAA6355244.1"/>
    <property type="molecule type" value="Genomic_DNA"/>
</dbReference>
<evidence type="ECO:0000256" key="1">
    <source>
        <dbReference type="SAM" id="MobiDB-lite"/>
    </source>
</evidence>
<dbReference type="AlphaFoldDB" id="A0A5J4TA45"/>
<feature type="non-terminal residue" evidence="2">
    <location>
        <position position="332"/>
    </location>
</feature>
<gene>
    <name evidence="2" type="ORF">EZS28_049229</name>
</gene>
<sequence>GSQSDWIGAQVLLDWHYNSQYKDWKKKDEKSTQQSQKQSGIGGRLQKSKLRDNKKNKDNIINNLDADQKVGSFKPVILSEDSIFVVKGDELPALLLNLVSTKQKTFTFQATTVANASQQQKQSKSAKAKFKPSQLDQINPTISTTANNQQLSLNIPSKLLSPTSADNGMSNLKFIGAAAQPKKVQLTLQVPQPVQEKENISISVINQQNPLTVFNKTPRVITIESISGFRSILSNLLYGGTFLNHNSDFSLFDAHARFHFNISVAAVPSNILQGMTDNKDNYNGNNSQQSLSIQISNMKQDKNINQQSQSWFESIAFCNIPELLLQDTGPID</sequence>
<feature type="region of interest" description="Disordered" evidence="1">
    <location>
        <begin position="117"/>
        <end position="136"/>
    </location>
</feature>
<feature type="non-terminal residue" evidence="2">
    <location>
        <position position="1"/>
    </location>
</feature>
<proteinExistence type="predicted"/>